<reference evidence="4" key="1">
    <citation type="journal article" date="2019" name="Int. J. Syst. Evol. Microbiol.">
        <title>The Global Catalogue of Microorganisms (GCM) 10K type strain sequencing project: providing services to taxonomists for standard genome sequencing and annotation.</title>
        <authorList>
            <consortium name="The Broad Institute Genomics Platform"/>
            <consortium name="The Broad Institute Genome Sequencing Center for Infectious Disease"/>
            <person name="Wu L."/>
            <person name="Ma J."/>
        </authorList>
    </citation>
    <scope>NUCLEOTIDE SEQUENCE [LARGE SCALE GENOMIC DNA]</scope>
    <source>
        <strain evidence="4">CCUG 54939</strain>
    </source>
</reference>
<dbReference type="EMBL" id="JBHSAF010000014">
    <property type="protein sequence ID" value="MFC3914350.1"/>
    <property type="molecule type" value="Genomic_DNA"/>
</dbReference>
<sequence length="99" mass="9840">MNNATAATTLALALGSVLTLTAIPALAAESAGMEKCYGVALKGKNDCKAGAGTSCAGSAKKDYQGNAWKMVPAGTCVHTASPSSPTGMGQLDAFMEKQG</sequence>
<comment type="caution">
    <text evidence="3">The sequence shown here is derived from an EMBL/GenBank/DDBJ whole genome shotgun (WGS) entry which is preliminary data.</text>
</comment>
<keyword evidence="4" id="KW-1185">Reference proteome</keyword>
<evidence type="ECO:0000256" key="1">
    <source>
        <dbReference type="SAM" id="MobiDB-lite"/>
    </source>
</evidence>
<proteinExistence type="predicted"/>
<dbReference type="RefSeq" id="WP_377153129.1">
    <property type="nucleotide sequence ID" value="NZ_JBHSAF010000014.1"/>
</dbReference>
<evidence type="ECO:0000313" key="4">
    <source>
        <dbReference type="Proteomes" id="UP001595692"/>
    </source>
</evidence>
<dbReference type="Pfam" id="PF10048">
    <property type="entry name" value="DUF2282"/>
    <property type="match status" value="1"/>
</dbReference>
<dbReference type="Proteomes" id="UP001595692">
    <property type="component" value="Unassembled WGS sequence"/>
</dbReference>
<dbReference type="InterPro" id="IPR018740">
    <property type="entry name" value="DUF2282_membr"/>
</dbReference>
<evidence type="ECO:0000256" key="2">
    <source>
        <dbReference type="SAM" id="SignalP"/>
    </source>
</evidence>
<feature type="signal peptide" evidence="2">
    <location>
        <begin position="1"/>
        <end position="27"/>
    </location>
</feature>
<keyword evidence="2" id="KW-0732">Signal</keyword>
<feature type="chain" id="PRO_5046045190" evidence="2">
    <location>
        <begin position="28"/>
        <end position="99"/>
    </location>
</feature>
<gene>
    <name evidence="3" type="ORF">ACFOSS_12845</name>
</gene>
<organism evidence="3 4">
    <name type="scientific">Pseudaeromonas sharmana</name>
    <dbReference type="NCBI Taxonomy" id="328412"/>
    <lineage>
        <taxon>Bacteria</taxon>
        <taxon>Pseudomonadati</taxon>
        <taxon>Pseudomonadota</taxon>
        <taxon>Gammaproteobacteria</taxon>
        <taxon>Aeromonadales</taxon>
        <taxon>Aeromonadaceae</taxon>
        <taxon>Pseudaeromonas</taxon>
    </lineage>
</organism>
<accession>A0ABV8CQ62</accession>
<protein>
    <submittedName>
        <fullName evidence="3">DUF2282 domain-containing protein</fullName>
    </submittedName>
</protein>
<feature type="region of interest" description="Disordered" evidence="1">
    <location>
        <begin position="80"/>
        <end position="99"/>
    </location>
</feature>
<evidence type="ECO:0000313" key="3">
    <source>
        <dbReference type="EMBL" id="MFC3914350.1"/>
    </source>
</evidence>
<name>A0ABV8CQ62_9GAMM</name>